<dbReference type="EMBL" id="KN822014">
    <property type="protein sequence ID" value="KIM67137.1"/>
    <property type="molecule type" value="Genomic_DNA"/>
</dbReference>
<name>A0A0C3AQC2_9AGAM</name>
<evidence type="ECO:0000313" key="2">
    <source>
        <dbReference type="Proteomes" id="UP000053989"/>
    </source>
</evidence>
<reference evidence="1 2" key="1">
    <citation type="submission" date="2014-04" db="EMBL/GenBank/DDBJ databases">
        <authorList>
            <consortium name="DOE Joint Genome Institute"/>
            <person name="Kuo A."/>
            <person name="Kohler A."/>
            <person name="Nagy L.G."/>
            <person name="Floudas D."/>
            <person name="Copeland A."/>
            <person name="Barry K.W."/>
            <person name="Cichocki N."/>
            <person name="Veneault-Fourrey C."/>
            <person name="LaButti K."/>
            <person name="Lindquist E.A."/>
            <person name="Lipzen A."/>
            <person name="Lundell T."/>
            <person name="Morin E."/>
            <person name="Murat C."/>
            <person name="Sun H."/>
            <person name="Tunlid A."/>
            <person name="Henrissat B."/>
            <person name="Grigoriev I.V."/>
            <person name="Hibbett D.S."/>
            <person name="Martin F."/>
            <person name="Nordberg H.P."/>
            <person name="Cantor M.N."/>
            <person name="Hua S.X."/>
        </authorList>
    </citation>
    <scope>NUCLEOTIDE SEQUENCE [LARGE SCALE GENOMIC DNA]</scope>
    <source>
        <strain evidence="1 2">Foug A</strain>
    </source>
</reference>
<dbReference type="InParanoid" id="A0A0C3AQC2"/>
<evidence type="ECO:0000313" key="1">
    <source>
        <dbReference type="EMBL" id="KIM67137.1"/>
    </source>
</evidence>
<reference evidence="2" key="2">
    <citation type="submission" date="2015-01" db="EMBL/GenBank/DDBJ databases">
        <title>Evolutionary Origins and Diversification of the Mycorrhizal Mutualists.</title>
        <authorList>
            <consortium name="DOE Joint Genome Institute"/>
            <consortium name="Mycorrhizal Genomics Consortium"/>
            <person name="Kohler A."/>
            <person name="Kuo A."/>
            <person name="Nagy L.G."/>
            <person name="Floudas D."/>
            <person name="Copeland A."/>
            <person name="Barry K.W."/>
            <person name="Cichocki N."/>
            <person name="Veneault-Fourrey C."/>
            <person name="LaButti K."/>
            <person name="Lindquist E.A."/>
            <person name="Lipzen A."/>
            <person name="Lundell T."/>
            <person name="Morin E."/>
            <person name="Murat C."/>
            <person name="Riley R."/>
            <person name="Ohm R."/>
            <person name="Sun H."/>
            <person name="Tunlid A."/>
            <person name="Henrissat B."/>
            <person name="Grigoriev I.V."/>
            <person name="Hibbett D.S."/>
            <person name="Martin F."/>
        </authorList>
    </citation>
    <scope>NUCLEOTIDE SEQUENCE [LARGE SCALE GENOMIC DNA]</scope>
    <source>
        <strain evidence="2">Foug A</strain>
    </source>
</reference>
<dbReference type="Proteomes" id="UP000053989">
    <property type="component" value="Unassembled WGS sequence"/>
</dbReference>
<proteinExistence type="predicted"/>
<gene>
    <name evidence="1" type="ORF">SCLCIDRAFT_226138</name>
</gene>
<organism evidence="1 2">
    <name type="scientific">Scleroderma citrinum Foug A</name>
    <dbReference type="NCBI Taxonomy" id="1036808"/>
    <lineage>
        <taxon>Eukaryota</taxon>
        <taxon>Fungi</taxon>
        <taxon>Dikarya</taxon>
        <taxon>Basidiomycota</taxon>
        <taxon>Agaricomycotina</taxon>
        <taxon>Agaricomycetes</taxon>
        <taxon>Agaricomycetidae</taxon>
        <taxon>Boletales</taxon>
        <taxon>Sclerodermatineae</taxon>
        <taxon>Sclerodermataceae</taxon>
        <taxon>Scleroderma</taxon>
    </lineage>
</organism>
<dbReference type="AlphaFoldDB" id="A0A0C3AQC2"/>
<protein>
    <submittedName>
        <fullName evidence="1">Uncharacterized protein</fullName>
    </submittedName>
</protein>
<keyword evidence="2" id="KW-1185">Reference proteome</keyword>
<accession>A0A0C3AQC2</accession>
<dbReference type="HOGENOM" id="CLU_2400950_0_0_1"/>
<sequence>MRSVQKLIGRRNARCVRGVTARSVFILGQCCKVDHCPAFVLMLLGWFPPRQDGPLWGWLEHRCEDPEKDRIAVEGEWDEEVSGEDGWLVAVGR</sequence>